<name>A0A0L7KXC3_OPEBR</name>
<comment type="caution">
    <text evidence="5">Lacks conserved residue(s) required for the propagation of feature annotation.</text>
</comment>
<dbReference type="STRING" id="104452.A0A0L7KXC3"/>
<evidence type="ECO:0000256" key="3">
    <source>
        <dbReference type="ARBA" id="ARBA00022679"/>
    </source>
</evidence>
<keyword evidence="7" id="KW-0436">Ligase</keyword>
<keyword evidence="3" id="KW-0808">Transferase</keyword>
<dbReference type="GO" id="GO:0061630">
    <property type="term" value="F:ubiquitin protein ligase activity"/>
    <property type="evidence" value="ECO:0007669"/>
    <property type="project" value="UniProtKB-EC"/>
</dbReference>
<feature type="non-terminal residue" evidence="7">
    <location>
        <position position="73"/>
    </location>
</feature>
<proteinExistence type="predicted"/>
<dbReference type="EMBL" id="JTDY01004837">
    <property type="protein sequence ID" value="KOB67691.1"/>
    <property type="molecule type" value="Genomic_DNA"/>
</dbReference>
<evidence type="ECO:0000256" key="4">
    <source>
        <dbReference type="ARBA" id="ARBA00022786"/>
    </source>
</evidence>
<reference evidence="7 8" key="1">
    <citation type="journal article" date="2015" name="Genome Biol. Evol.">
        <title>The genome of winter moth (Operophtera brumata) provides a genomic perspective on sexual dimorphism and phenology.</title>
        <authorList>
            <person name="Derks M.F."/>
            <person name="Smit S."/>
            <person name="Salis L."/>
            <person name="Schijlen E."/>
            <person name="Bossers A."/>
            <person name="Mateman C."/>
            <person name="Pijl A.S."/>
            <person name="de Ridder D."/>
            <person name="Groenen M.A."/>
            <person name="Visser M.E."/>
            <person name="Megens H.J."/>
        </authorList>
    </citation>
    <scope>NUCLEOTIDE SEQUENCE [LARGE SCALE GENOMIC DNA]</scope>
    <source>
        <strain evidence="7">WM2013NL</strain>
        <tissue evidence="7">Head and thorax</tissue>
    </source>
</reference>
<dbReference type="GO" id="GO:0016874">
    <property type="term" value="F:ligase activity"/>
    <property type="evidence" value="ECO:0007669"/>
    <property type="project" value="UniProtKB-KW"/>
</dbReference>
<sequence>MFSCRELQLLITGAEVPIDIIDLTAHTVVRGFSATHATVQLFWSVLENFDDVQRRQLLKFVTSCSRPPLLGFK</sequence>
<gene>
    <name evidence="7" type="ORF">OBRU01_14283</name>
</gene>
<evidence type="ECO:0000313" key="7">
    <source>
        <dbReference type="EMBL" id="KOB67691.1"/>
    </source>
</evidence>
<evidence type="ECO:0000313" key="8">
    <source>
        <dbReference type="Proteomes" id="UP000037510"/>
    </source>
</evidence>
<keyword evidence="4 5" id="KW-0833">Ubl conjugation pathway</keyword>
<feature type="domain" description="HECT" evidence="6">
    <location>
        <begin position="1"/>
        <end position="73"/>
    </location>
</feature>
<dbReference type="GO" id="GO:0000209">
    <property type="term" value="P:protein polyubiquitination"/>
    <property type="evidence" value="ECO:0007669"/>
    <property type="project" value="InterPro"/>
</dbReference>
<evidence type="ECO:0000256" key="1">
    <source>
        <dbReference type="ARBA" id="ARBA00000885"/>
    </source>
</evidence>
<keyword evidence="8" id="KW-1185">Reference proteome</keyword>
<evidence type="ECO:0000256" key="2">
    <source>
        <dbReference type="ARBA" id="ARBA00012485"/>
    </source>
</evidence>
<dbReference type="Pfam" id="PF00632">
    <property type="entry name" value="HECT"/>
    <property type="match status" value="1"/>
</dbReference>
<dbReference type="Gene3D" id="3.30.2410.10">
    <property type="entry name" value="Hect, E3 ligase catalytic domain"/>
    <property type="match status" value="1"/>
</dbReference>
<accession>A0A0L7KXC3</accession>
<dbReference type="EC" id="2.3.2.26" evidence="2"/>
<dbReference type="InterPro" id="IPR035983">
    <property type="entry name" value="Hect_E3_ubiquitin_ligase"/>
</dbReference>
<dbReference type="GO" id="GO:0009966">
    <property type="term" value="P:regulation of signal transduction"/>
    <property type="evidence" value="ECO:0007669"/>
    <property type="project" value="UniProtKB-ARBA"/>
</dbReference>
<dbReference type="InterPro" id="IPR044611">
    <property type="entry name" value="E3A/B/C-like"/>
</dbReference>
<evidence type="ECO:0000259" key="6">
    <source>
        <dbReference type="PROSITE" id="PS50237"/>
    </source>
</evidence>
<comment type="caution">
    <text evidence="7">The sequence shown here is derived from an EMBL/GenBank/DDBJ whole genome shotgun (WGS) entry which is preliminary data.</text>
</comment>
<dbReference type="SUPFAM" id="SSF56204">
    <property type="entry name" value="Hect, E3 ligase catalytic domain"/>
    <property type="match status" value="1"/>
</dbReference>
<dbReference type="PROSITE" id="PS50237">
    <property type="entry name" value="HECT"/>
    <property type="match status" value="1"/>
</dbReference>
<dbReference type="Proteomes" id="UP000037510">
    <property type="component" value="Unassembled WGS sequence"/>
</dbReference>
<evidence type="ECO:0000256" key="5">
    <source>
        <dbReference type="PROSITE-ProRule" id="PRU00104"/>
    </source>
</evidence>
<dbReference type="PANTHER" id="PTHR45700:SF2">
    <property type="entry name" value="UBIQUITIN-PROTEIN LIGASE E3C"/>
    <property type="match status" value="1"/>
</dbReference>
<dbReference type="GO" id="GO:0006511">
    <property type="term" value="P:ubiquitin-dependent protein catabolic process"/>
    <property type="evidence" value="ECO:0007669"/>
    <property type="project" value="TreeGrafter"/>
</dbReference>
<organism evidence="7 8">
    <name type="scientific">Operophtera brumata</name>
    <name type="common">Winter moth</name>
    <name type="synonym">Phalaena brumata</name>
    <dbReference type="NCBI Taxonomy" id="104452"/>
    <lineage>
        <taxon>Eukaryota</taxon>
        <taxon>Metazoa</taxon>
        <taxon>Ecdysozoa</taxon>
        <taxon>Arthropoda</taxon>
        <taxon>Hexapoda</taxon>
        <taxon>Insecta</taxon>
        <taxon>Pterygota</taxon>
        <taxon>Neoptera</taxon>
        <taxon>Endopterygota</taxon>
        <taxon>Lepidoptera</taxon>
        <taxon>Glossata</taxon>
        <taxon>Ditrysia</taxon>
        <taxon>Geometroidea</taxon>
        <taxon>Geometridae</taxon>
        <taxon>Larentiinae</taxon>
        <taxon>Operophtera</taxon>
    </lineage>
</organism>
<dbReference type="AlphaFoldDB" id="A0A0L7KXC3"/>
<comment type="catalytic activity">
    <reaction evidence="1">
        <text>S-ubiquitinyl-[E2 ubiquitin-conjugating enzyme]-L-cysteine + [acceptor protein]-L-lysine = [E2 ubiquitin-conjugating enzyme]-L-cysteine + N(6)-ubiquitinyl-[acceptor protein]-L-lysine.</text>
        <dbReference type="EC" id="2.3.2.26"/>
    </reaction>
</comment>
<protein>
    <recommendedName>
        <fullName evidence="2">HECT-type E3 ubiquitin transferase</fullName>
        <ecNumber evidence="2">2.3.2.26</ecNumber>
    </recommendedName>
</protein>
<dbReference type="PANTHER" id="PTHR45700">
    <property type="entry name" value="UBIQUITIN-PROTEIN LIGASE E3C"/>
    <property type="match status" value="1"/>
</dbReference>
<dbReference type="InterPro" id="IPR000569">
    <property type="entry name" value="HECT_dom"/>
</dbReference>